<dbReference type="EMBL" id="CATQJL010000112">
    <property type="protein sequence ID" value="CAJ0594249.1"/>
    <property type="molecule type" value="Genomic_DNA"/>
</dbReference>
<evidence type="ECO:0000256" key="1">
    <source>
        <dbReference type="SAM" id="MobiDB-lite"/>
    </source>
</evidence>
<gene>
    <name evidence="2" type="ORF">CYNAS_LOCUS6232</name>
</gene>
<feature type="region of interest" description="Disordered" evidence="1">
    <location>
        <begin position="186"/>
        <end position="211"/>
    </location>
</feature>
<proteinExistence type="predicted"/>
<evidence type="ECO:0000313" key="3">
    <source>
        <dbReference type="Proteomes" id="UP001176961"/>
    </source>
</evidence>
<dbReference type="AlphaFoldDB" id="A0AA36GLG5"/>
<feature type="compositionally biased region" description="Basic and acidic residues" evidence="1">
    <location>
        <begin position="192"/>
        <end position="202"/>
    </location>
</feature>
<sequence length="342" mass="36585">MGVFTACCGCGKRNEDSQPYEAPRCAQSPSSPVNSAVNASPPQITVGNQERGNAENLDPRVDEARNETETEHISSARVSCIPSAVGSTGQIFSLIEAHSFNPPLCSTKIGEATPVKSMSLSAIETNEKQQNKSDDVHSLLLAEKCKSKMKSRPLRRMTVSSPFSESAVSEFDDTKMVLPQYHPLFETSPKGTVKDENEKKTDGSTSTGIGTSPGRTFVIRVDADAYNEAVFLDQNTAPGTEQENMAKQAVDEVDVEMPPSDDDCKDGSVGPLLSMTAKQLAASMEISGELPADKLNAPTKPLNPDESAELPVPPPNTPVCTEMAMTSETVTIRGSSAYFTAF</sequence>
<comment type="caution">
    <text evidence="2">The sequence shown here is derived from an EMBL/GenBank/DDBJ whole genome shotgun (WGS) entry which is preliminary data.</text>
</comment>
<protein>
    <submittedName>
        <fullName evidence="2">Uncharacterized protein</fullName>
    </submittedName>
</protein>
<dbReference type="Proteomes" id="UP001176961">
    <property type="component" value="Unassembled WGS sequence"/>
</dbReference>
<evidence type="ECO:0000313" key="2">
    <source>
        <dbReference type="EMBL" id="CAJ0594249.1"/>
    </source>
</evidence>
<organism evidence="2 3">
    <name type="scientific">Cylicocyclus nassatus</name>
    <name type="common">Nematode worm</name>
    <dbReference type="NCBI Taxonomy" id="53992"/>
    <lineage>
        <taxon>Eukaryota</taxon>
        <taxon>Metazoa</taxon>
        <taxon>Ecdysozoa</taxon>
        <taxon>Nematoda</taxon>
        <taxon>Chromadorea</taxon>
        <taxon>Rhabditida</taxon>
        <taxon>Rhabditina</taxon>
        <taxon>Rhabditomorpha</taxon>
        <taxon>Strongyloidea</taxon>
        <taxon>Strongylidae</taxon>
        <taxon>Cylicocyclus</taxon>
    </lineage>
</organism>
<feature type="compositionally biased region" description="Polar residues" evidence="1">
    <location>
        <begin position="27"/>
        <end position="51"/>
    </location>
</feature>
<feature type="region of interest" description="Disordered" evidence="1">
    <location>
        <begin position="11"/>
        <end position="61"/>
    </location>
</feature>
<accession>A0AA36GLG5</accession>
<reference evidence="2" key="1">
    <citation type="submission" date="2023-07" db="EMBL/GenBank/DDBJ databases">
        <authorList>
            <consortium name="CYATHOMIX"/>
        </authorList>
    </citation>
    <scope>NUCLEOTIDE SEQUENCE</scope>
    <source>
        <strain evidence="2">N/A</strain>
    </source>
</reference>
<keyword evidence="3" id="KW-1185">Reference proteome</keyword>
<name>A0AA36GLG5_CYLNA</name>
<feature type="region of interest" description="Disordered" evidence="1">
    <location>
        <begin position="291"/>
        <end position="314"/>
    </location>
</feature>